<accession>A0ABN0T246</accession>
<gene>
    <name evidence="3" type="ORF">GCM10010492_04350</name>
</gene>
<proteinExistence type="predicted"/>
<reference evidence="3 4" key="1">
    <citation type="journal article" date="2019" name="Int. J. Syst. Evol. Microbiol.">
        <title>The Global Catalogue of Microorganisms (GCM) 10K type strain sequencing project: providing services to taxonomists for standard genome sequencing and annotation.</title>
        <authorList>
            <consortium name="The Broad Institute Genomics Platform"/>
            <consortium name="The Broad Institute Genome Sequencing Center for Infectious Disease"/>
            <person name="Wu L."/>
            <person name="Ma J."/>
        </authorList>
    </citation>
    <scope>NUCLEOTIDE SEQUENCE [LARGE SCALE GENOMIC DNA]</scope>
    <source>
        <strain evidence="3 4">JCM 3380</strain>
    </source>
</reference>
<comment type="caution">
    <text evidence="3">The sequence shown here is derived from an EMBL/GenBank/DDBJ whole genome shotgun (WGS) entry which is preliminary data.</text>
</comment>
<evidence type="ECO:0000256" key="2">
    <source>
        <dbReference type="SAM" id="Phobius"/>
    </source>
</evidence>
<dbReference type="EMBL" id="BAAABU010000001">
    <property type="protein sequence ID" value="GAA0209707.1"/>
    <property type="molecule type" value="Genomic_DNA"/>
</dbReference>
<evidence type="ECO:0000313" key="4">
    <source>
        <dbReference type="Proteomes" id="UP001500416"/>
    </source>
</evidence>
<evidence type="ECO:0000256" key="1">
    <source>
        <dbReference type="SAM" id="MobiDB-lite"/>
    </source>
</evidence>
<sequence>MDFFIVSLQDQPPPPDRVRRQPSVRKRFQGVISRTVAAMSLAFAVLATVGAVTTDYWSVNSVTESGSAQGA</sequence>
<dbReference type="Proteomes" id="UP001500416">
    <property type="component" value="Unassembled WGS sequence"/>
</dbReference>
<organism evidence="3 4">
    <name type="scientific">Saccharothrix mutabilis subsp. mutabilis</name>
    <dbReference type="NCBI Taxonomy" id="66855"/>
    <lineage>
        <taxon>Bacteria</taxon>
        <taxon>Bacillati</taxon>
        <taxon>Actinomycetota</taxon>
        <taxon>Actinomycetes</taxon>
        <taxon>Pseudonocardiales</taxon>
        <taxon>Pseudonocardiaceae</taxon>
        <taxon>Saccharothrix</taxon>
    </lineage>
</organism>
<protein>
    <submittedName>
        <fullName evidence="3">Uncharacterized protein</fullName>
    </submittedName>
</protein>
<feature type="region of interest" description="Disordered" evidence="1">
    <location>
        <begin position="1"/>
        <end position="22"/>
    </location>
</feature>
<keyword evidence="2" id="KW-1133">Transmembrane helix</keyword>
<evidence type="ECO:0000313" key="3">
    <source>
        <dbReference type="EMBL" id="GAA0209707.1"/>
    </source>
</evidence>
<keyword evidence="2" id="KW-0812">Transmembrane</keyword>
<keyword evidence="2" id="KW-0472">Membrane</keyword>
<keyword evidence="4" id="KW-1185">Reference proteome</keyword>
<feature type="transmembrane region" description="Helical" evidence="2">
    <location>
        <begin position="31"/>
        <end position="52"/>
    </location>
</feature>
<name>A0ABN0T246_9PSEU</name>